<dbReference type="Proteomes" id="UP001523216">
    <property type="component" value="Unassembled WGS sequence"/>
</dbReference>
<protein>
    <submittedName>
        <fullName evidence="2">Tetratricopeptide repeat protein</fullName>
    </submittedName>
</protein>
<keyword evidence="3" id="KW-1185">Reference proteome</keyword>
<sequence>MTALQSFCQRLKLLHSEAGGPAIAKMGADPAIGLSRAQIYAVLGGDIRRPPDWDFVRRFVTACVAHARQHGNTISVPADVEEWRSEYRRLFEQPGPTAEEPRVPRQLPAPLPTFAGREVERLRLDKLIEDGEGTPPVRVVVIEGAAGVGKTQLAEYWANQVADRFAGGVFRLDLNGFGRSGKPVRWAVALRGLLRTLGVSPVPTGQEDRLNEYRTITSDRSLLVLLDNAADAEQIRPLVPAGPGSLVLVTSRRQQTGLQVRGATVIRLEVPPEAEARRMLAAYVADDRVVREPDAVGDILGLSGRLPLALAIVGAYAANQPGETLVAVAQRFAVGLPAFDTGDDDTRLPVLLDCSIRTLSEADQRAVHLLGVHPGPSVDVDAAAAVIGTSRAEAERCLGQLTAVNLIGRRADGRFGAHDLVRDHLADLSDRLPAAERDTAVRRLYDYYLHTAVTCASRSRKHRQPMPLEPVAPGVEIPSVSSPEAARAWLTDDYDVLTRLIANARHRRMGGHGWRLLAALADHFDWQGLWDDWIVAARAAEEAAADVGDRPGVARSRRSLGRALARTRAFGEAERELRAALDLYRSLGDADGQARLHHDLGALLDEQGECERSLHESKQALALIEPAGSSPELADVLTAVAWVSFRLNDYEDAIRFGDQALALQREFGFARGQAAVLDTLGVAHGELGDVTRALECLKQAAQLCKQEADLPGGAAVDEHLGDWHHRAGDRASAIEAWRAAADALRILKDPHEADLRRRIASEVVEF</sequence>
<dbReference type="InterPro" id="IPR003593">
    <property type="entry name" value="AAA+_ATPase"/>
</dbReference>
<dbReference type="PANTHER" id="PTHR47691">
    <property type="entry name" value="REGULATOR-RELATED"/>
    <property type="match status" value="1"/>
</dbReference>
<name>A0ABT0YHD5_9ACTN</name>
<organism evidence="2 3">
    <name type="scientific">Paractinoplanes hotanensis</name>
    <dbReference type="NCBI Taxonomy" id="2906497"/>
    <lineage>
        <taxon>Bacteria</taxon>
        <taxon>Bacillati</taxon>
        <taxon>Actinomycetota</taxon>
        <taxon>Actinomycetes</taxon>
        <taxon>Micromonosporales</taxon>
        <taxon>Micromonosporaceae</taxon>
        <taxon>Paractinoplanes</taxon>
    </lineage>
</organism>
<dbReference type="PANTHER" id="PTHR47691:SF3">
    <property type="entry name" value="HTH-TYPE TRANSCRIPTIONAL REGULATOR RV0890C-RELATED"/>
    <property type="match status" value="1"/>
</dbReference>
<dbReference type="SUPFAM" id="SSF52540">
    <property type="entry name" value="P-loop containing nucleoside triphosphate hydrolases"/>
    <property type="match status" value="1"/>
</dbReference>
<accession>A0ABT0YHD5</accession>
<dbReference type="RefSeq" id="WP_251804378.1">
    <property type="nucleotide sequence ID" value="NZ_JAMQOL010000080.1"/>
</dbReference>
<evidence type="ECO:0000259" key="1">
    <source>
        <dbReference type="SMART" id="SM00382"/>
    </source>
</evidence>
<evidence type="ECO:0000313" key="3">
    <source>
        <dbReference type="Proteomes" id="UP001523216"/>
    </source>
</evidence>
<proteinExistence type="predicted"/>
<dbReference type="Pfam" id="PF13424">
    <property type="entry name" value="TPR_12"/>
    <property type="match status" value="1"/>
</dbReference>
<dbReference type="Gene3D" id="1.25.40.10">
    <property type="entry name" value="Tetratricopeptide repeat domain"/>
    <property type="match status" value="1"/>
</dbReference>
<gene>
    <name evidence="2" type="ORF">LXN57_44605</name>
</gene>
<dbReference type="PRINTS" id="PR00364">
    <property type="entry name" value="DISEASERSIST"/>
</dbReference>
<dbReference type="SMART" id="SM00028">
    <property type="entry name" value="TPR"/>
    <property type="match status" value="3"/>
</dbReference>
<reference evidence="2 3" key="1">
    <citation type="submission" date="2022-06" db="EMBL/GenBank/DDBJ databases">
        <title>Actinoplanes abujensis sp. nov., isolated from Nigerian arid soil.</title>
        <authorList>
            <person name="Ding P."/>
        </authorList>
    </citation>
    <scope>NUCLEOTIDE SEQUENCE [LARGE SCALE GENOMIC DNA]</scope>
    <source>
        <strain evidence="3">TRM88002</strain>
    </source>
</reference>
<dbReference type="InterPro" id="IPR011990">
    <property type="entry name" value="TPR-like_helical_dom_sf"/>
</dbReference>
<dbReference type="SMART" id="SM00382">
    <property type="entry name" value="AAA"/>
    <property type="match status" value="1"/>
</dbReference>
<dbReference type="InterPro" id="IPR019734">
    <property type="entry name" value="TPR_rpt"/>
</dbReference>
<dbReference type="InterPro" id="IPR027417">
    <property type="entry name" value="P-loop_NTPase"/>
</dbReference>
<dbReference type="Gene3D" id="3.40.50.300">
    <property type="entry name" value="P-loop containing nucleotide triphosphate hydrolases"/>
    <property type="match status" value="1"/>
</dbReference>
<feature type="domain" description="AAA+ ATPase" evidence="1">
    <location>
        <begin position="136"/>
        <end position="295"/>
    </location>
</feature>
<dbReference type="SUPFAM" id="SSF48452">
    <property type="entry name" value="TPR-like"/>
    <property type="match status" value="2"/>
</dbReference>
<dbReference type="EMBL" id="JAMQOL010000080">
    <property type="protein sequence ID" value="MCM4084634.1"/>
    <property type="molecule type" value="Genomic_DNA"/>
</dbReference>
<comment type="caution">
    <text evidence="2">The sequence shown here is derived from an EMBL/GenBank/DDBJ whole genome shotgun (WGS) entry which is preliminary data.</text>
</comment>
<evidence type="ECO:0000313" key="2">
    <source>
        <dbReference type="EMBL" id="MCM4084634.1"/>
    </source>
</evidence>
<dbReference type="Pfam" id="PF13374">
    <property type="entry name" value="TPR_10"/>
    <property type="match status" value="1"/>
</dbReference>